<proteinExistence type="predicted"/>
<evidence type="ECO:0000256" key="1">
    <source>
        <dbReference type="SAM" id="SignalP"/>
    </source>
</evidence>
<name>A0A0M3IG24_ASCLU</name>
<reference evidence="3" key="1">
    <citation type="submission" date="2017-02" db="UniProtKB">
        <authorList>
            <consortium name="WormBaseParasite"/>
        </authorList>
    </citation>
    <scope>IDENTIFICATION</scope>
</reference>
<evidence type="ECO:0000313" key="3">
    <source>
        <dbReference type="WBParaSite" id="ALUE_0001721101-mRNA-1"/>
    </source>
</evidence>
<organism evidence="2 3">
    <name type="scientific">Ascaris lumbricoides</name>
    <name type="common">Giant roundworm</name>
    <dbReference type="NCBI Taxonomy" id="6252"/>
    <lineage>
        <taxon>Eukaryota</taxon>
        <taxon>Metazoa</taxon>
        <taxon>Ecdysozoa</taxon>
        <taxon>Nematoda</taxon>
        <taxon>Chromadorea</taxon>
        <taxon>Rhabditida</taxon>
        <taxon>Spirurina</taxon>
        <taxon>Ascaridomorpha</taxon>
        <taxon>Ascaridoidea</taxon>
        <taxon>Ascarididae</taxon>
        <taxon>Ascaris</taxon>
    </lineage>
</organism>
<feature type="chain" id="PRO_5005657240" evidence="1">
    <location>
        <begin position="24"/>
        <end position="104"/>
    </location>
</feature>
<evidence type="ECO:0000313" key="2">
    <source>
        <dbReference type="Proteomes" id="UP000036681"/>
    </source>
</evidence>
<protein>
    <submittedName>
        <fullName evidence="3">Secreted protein</fullName>
    </submittedName>
</protein>
<keyword evidence="1" id="KW-0732">Signal</keyword>
<dbReference type="Proteomes" id="UP000036681">
    <property type="component" value="Unplaced"/>
</dbReference>
<feature type="signal peptide" evidence="1">
    <location>
        <begin position="1"/>
        <end position="23"/>
    </location>
</feature>
<keyword evidence="2" id="KW-1185">Reference proteome</keyword>
<accession>A0A0M3IG24</accession>
<dbReference type="AlphaFoldDB" id="A0A0M3IG24"/>
<dbReference type="WBParaSite" id="ALUE_0001721101-mRNA-1">
    <property type="protein sequence ID" value="ALUE_0001721101-mRNA-1"/>
    <property type="gene ID" value="ALUE_0001721101"/>
</dbReference>
<sequence>MTSSKIPSLLLMLVKLPVKVSRASRNDKVTINGESERCLIGIVYLTLDNNTTISQFYYPDGEKKKHLKRPQLIINSTFDDNKLSLLILMLKSAIYYNSQCAEVA</sequence>